<dbReference type="Pfam" id="PF11349">
    <property type="entry name" value="DUF3151"/>
    <property type="match status" value="1"/>
</dbReference>
<dbReference type="InterPro" id="IPR014487">
    <property type="entry name" value="DUF3151"/>
</dbReference>
<dbReference type="Proteomes" id="UP000527616">
    <property type="component" value="Unassembled WGS sequence"/>
</dbReference>
<sequence length="156" mass="16484">MSNPSAPKNLLSGATTTPQTRLPEDPAAADLAAADLAEGGQEAFLDILAAHPDSSLAWAILAEGSLGLDSRAGDIAAYAYARTGYHRGLDALRRAGWKGSGPIPWEHVPNQGFLRALWALARAADRIGEAAEAERCSQFLRDSSESGYAELTARPR</sequence>
<reference evidence="2 3" key="1">
    <citation type="submission" date="2020-07" db="EMBL/GenBank/DDBJ databases">
        <title>Sequencing the genomes of 1000 actinobacteria strains.</title>
        <authorList>
            <person name="Klenk H.-P."/>
        </authorList>
    </citation>
    <scope>NUCLEOTIDE SEQUENCE [LARGE SCALE GENOMIC DNA]</scope>
    <source>
        <strain evidence="2 3">DSM 103164</strain>
    </source>
</reference>
<feature type="compositionally biased region" description="Polar residues" evidence="1">
    <location>
        <begin position="1"/>
        <end position="20"/>
    </location>
</feature>
<protein>
    <recommendedName>
        <fullName evidence="4">DUF3151 domain-containing protein</fullName>
    </recommendedName>
</protein>
<accession>A0A7Z0D863</accession>
<dbReference type="AlphaFoldDB" id="A0A7Z0D863"/>
<proteinExistence type="predicted"/>
<dbReference type="EMBL" id="JACBZS010000001">
    <property type="protein sequence ID" value="NYI70709.1"/>
    <property type="molecule type" value="Genomic_DNA"/>
</dbReference>
<comment type="caution">
    <text evidence="2">The sequence shown here is derived from an EMBL/GenBank/DDBJ whole genome shotgun (WGS) entry which is preliminary data.</text>
</comment>
<keyword evidence="3" id="KW-1185">Reference proteome</keyword>
<organism evidence="2 3">
    <name type="scientific">Naumannella cuiyingiana</name>
    <dbReference type="NCBI Taxonomy" id="1347891"/>
    <lineage>
        <taxon>Bacteria</taxon>
        <taxon>Bacillati</taxon>
        <taxon>Actinomycetota</taxon>
        <taxon>Actinomycetes</taxon>
        <taxon>Propionibacteriales</taxon>
        <taxon>Propionibacteriaceae</taxon>
        <taxon>Naumannella</taxon>
    </lineage>
</organism>
<gene>
    <name evidence="2" type="ORF">GGQ54_001269</name>
</gene>
<dbReference type="RefSeq" id="WP_179444632.1">
    <property type="nucleotide sequence ID" value="NZ_JACBZS010000001.1"/>
</dbReference>
<name>A0A7Z0D863_9ACTN</name>
<evidence type="ECO:0000313" key="2">
    <source>
        <dbReference type="EMBL" id="NYI70709.1"/>
    </source>
</evidence>
<evidence type="ECO:0000313" key="3">
    <source>
        <dbReference type="Proteomes" id="UP000527616"/>
    </source>
</evidence>
<evidence type="ECO:0000256" key="1">
    <source>
        <dbReference type="SAM" id="MobiDB-lite"/>
    </source>
</evidence>
<feature type="region of interest" description="Disordered" evidence="1">
    <location>
        <begin position="1"/>
        <end position="25"/>
    </location>
</feature>
<dbReference type="PIRSF" id="PIRSF017349">
    <property type="entry name" value="UCP017349"/>
    <property type="match status" value="1"/>
</dbReference>
<evidence type="ECO:0008006" key="4">
    <source>
        <dbReference type="Google" id="ProtNLM"/>
    </source>
</evidence>